<evidence type="ECO:0000256" key="1">
    <source>
        <dbReference type="SAM" id="Phobius"/>
    </source>
</evidence>
<protein>
    <submittedName>
        <fullName evidence="2">Uncharacterized protein</fullName>
    </submittedName>
</protein>
<evidence type="ECO:0000313" key="2">
    <source>
        <dbReference type="EMBL" id="JAD92714.1"/>
    </source>
</evidence>
<dbReference type="EMBL" id="GBRH01205181">
    <property type="protein sequence ID" value="JAD92714.1"/>
    <property type="molecule type" value="Transcribed_RNA"/>
</dbReference>
<sequence length="71" mass="8122">MEIREVNLLISYANTTFRSLITPVILKAALCFLYHLFSISSVSVNTGYLLGTIRILYYSTVREGAGHYWLF</sequence>
<feature type="transmembrane region" description="Helical" evidence="1">
    <location>
        <begin position="20"/>
        <end position="37"/>
    </location>
</feature>
<keyword evidence="1" id="KW-0472">Membrane</keyword>
<reference evidence="2" key="2">
    <citation type="journal article" date="2015" name="Data Brief">
        <title>Shoot transcriptome of the giant reed, Arundo donax.</title>
        <authorList>
            <person name="Barrero R.A."/>
            <person name="Guerrero F.D."/>
            <person name="Moolhuijzen P."/>
            <person name="Goolsby J.A."/>
            <person name="Tidwell J."/>
            <person name="Bellgard S.E."/>
            <person name="Bellgard M.I."/>
        </authorList>
    </citation>
    <scope>NUCLEOTIDE SEQUENCE</scope>
    <source>
        <tissue evidence="2">Shoot tissue taken approximately 20 cm above the soil surface</tissue>
    </source>
</reference>
<accession>A0A0A9DVZ0</accession>
<reference evidence="2" key="1">
    <citation type="submission" date="2014-09" db="EMBL/GenBank/DDBJ databases">
        <authorList>
            <person name="Magalhaes I.L.F."/>
            <person name="Oliveira U."/>
            <person name="Santos F.R."/>
            <person name="Vidigal T.H.D.A."/>
            <person name="Brescovit A.D."/>
            <person name="Santos A.J."/>
        </authorList>
    </citation>
    <scope>NUCLEOTIDE SEQUENCE</scope>
    <source>
        <tissue evidence="2">Shoot tissue taken approximately 20 cm above the soil surface</tissue>
    </source>
</reference>
<organism evidence="2">
    <name type="scientific">Arundo donax</name>
    <name type="common">Giant reed</name>
    <name type="synonym">Donax arundinaceus</name>
    <dbReference type="NCBI Taxonomy" id="35708"/>
    <lineage>
        <taxon>Eukaryota</taxon>
        <taxon>Viridiplantae</taxon>
        <taxon>Streptophyta</taxon>
        <taxon>Embryophyta</taxon>
        <taxon>Tracheophyta</taxon>
        <taxon>Spermatophyta</taxon>
        <taxon>Magnoliopsida</taxon>
        <taxon>Liliopsida</taxon>
        <taxon>Poales</taxon>
        <taxon>Poaceae</taxon>
        <taxon>PACMAD clade</taxon>
        <taxon>Arundinoideae</taxon>
        <taxon>Arundineae</taxon>
        <taxon>Arundo</taxon>
    </lineage>
</organism>
<name>A0A0A9DVZ0_ARUDO</name>
<dbReference type="AlphaFoldDB" id="A0A0A9DVZ0"/>
<proteinExistence type="predicted"/>
<keyword evidence="1" id="KW-1133">Transmembrane helix</keyword>
<keyword evidence="1" id="KW-0812">Transmembrane</keyword>